<comment type="caution">
    <text evidence="1">The sequence shown here is derived from an EMBL/GenBank/DDBJ whole genome shotgun (WGS) entry which is preliminary data.</text>
</comment>
<keyword evidence="2" id="KW-1185">Reference proteome</keyword>
<name>A0ACC0IUK1_9ERIC</name>
<proteinExistence type="predicted"/>
<evidence type="ECO:0000313" key="2">
    <source>
        <dbReference type="Proteomes" id="UP001060215"/>
    </source>
</evidence>
<protein>
    <submittedName>
        <fullName evidence="1">Vesicle-associated membrane protein 727</fullName>
    </submittedName>
</protein>
<accession>A0ACC0IUK1</accession>
<organism evidence="1 2">
    <name type="scientific">Camellia lanceoleosa</name>
    <dbReference type="NCBI Taxonomy" id="1840588"/>
    <lineage>
        <taxon>Eukaryota</taxon>
        <taxon>Viridiplantae</taxon>
        <taxon>Streptophyta</taxon>
        <taxon>Embryophyta</taxon>
        <taxon>Tracheophyta</taxon>
        <taxon>Spermatophyta</taxon>
        <taxon>Magnoliopsida</taxon>
        <taxon>eudicotyledons</taxon>
        <taxon>Gunneridae</taxon>
        <taxon>Pentapetalae</taxon>
        <taxon>asterids</taxon>
        <taxon>Ericales</taxon>
        <taxon>Theaceae</taxon>
        <taxon>Camellia</taxon>
    </lineage>
</organism>
<dbReference type="Proteomes" id="UP001060215">
    <property type="component" value="Chromosome 1"/>
</dbReference>
<evidence type="ECO:0000313" key="1">
    <source>
        <dbReference type="EMBL" id="KAI8029373.1"/>
    </source>
</evidence>
<gene>
    <name evidence="1" type="ORF">LOK49_LG01G02174</name>
</gene>
<sequence>MKLDWFVFLTPSDRCVIVADSSDINEDECDEENEGDEDHDGEEGTSSHFGDAVFLVVANESVGRSVSFVFLERVKDDFKQCYGASIRTDDPDSIGDEDDDEEDDLFPDR</sequence>
<dbReference type="EMBL" id="CM045758">
    <property type="protein sequence ID" value="KAI8029373.1"/>
    <property type="molecule type" value="Genomic_DNA"/>
</dbReference>
<reference evidence="1 2" key="1">
    <citation type="journal article" date="2022" name="Plant J.">
        <title>Chromosome-level genome of Camellia lanceoleosa provides a valuable resource for understanding genome evolution and self-incompatibility.</title>
        <authorList>
            <person name="Gong W."/>
            <person name="Xiao S."/>
            <person name="Wang L."/>
            <person name="Liao Z."/>
            <person name="Chang Y."/>
            <person name="Mo W."/>
            <person name="Hu G."/>
            <person name="Li W."/>
            <person name="Zhao G."/>
            <person name="Zhu H."/>
            <person name="Hu X."/>
            <person name="Ji K."/>
            <person name="Xiang X."/>
            <person name="Song Q."/>
            <person name="Yuan D."/>
            <person name="Jin S."/>
            <person name="Zhang L."/>
        </authorList>
    </citation>
    <scope>NUCLEOTIDE SEQUENCE [LARGE SCALE GENOMIC DNA]</scope>
    <source>
        <strain evidence="1">SQ_2022a</strain>
    </source>
</reference>